<dbReference type="InterPro" id="IPR000531">
    <property type="entry name" value="Beta-barrel_TonB"/>
</dbReference>
<comment type="caution">
    <text evidence="3">The sequence shown here is derived from an EMBL/GenBank/DDBJ whole genome shotgun (WGS) entry which is preliminary data.</text>
</comment>
<dbReference type="RefSeq" id="WP_342884431.1">
    <property type="nucleotide sequence ID" value="NZ_JBBMQU010000041.1"/>
</dbReference>
<gene>
    <name evidence="3" type="ORF">WNY63_17585</name>
</gene>
<proteinExistence type="predicted"/>
<evidence type="ECO:0000259" key="2">
    <source>
        <dbReference type="Pfam" id="PF00593"/>
    </source>
</evidence>
<name>A0ABU9U677_9GAMM</name>
<dbReference type="Pfam" id="PF00593">
    <property type="entry name" value="TonB_dep_Rec_b-barrel"/>
    <property type="match status" value="1"/>
</dbReference>
<keyword evidence="3" id="KW-0675">Receptor</keyword>
<evidence type="ECO:0000256" key="1">
    <source>
        <dbReference type="SAM" id="SignalP"/>
    </source>
</evidence>
<feature type="signal peptide" evidence="1">
    <location>
        <begin position="1"/>
        <end position="20"/>
    </location>
</feature>
<organism evidence="3 4">
    <name type="scientific">Pseudoalteromonas neustonica</name>
    <dbReference type="NCBI Taxonomy" id="1840331"/>
    <lineage>
        <taxon>Bacteria</taxon>
        <taxon>Pseudomonadati</taxon>
        <taxon>Pseudomonadota</taxon>
        <taxon>Gammaproteobacteria</taxon>
        <taxon>Alteromonadales</taxon>
        <taxon>Pseudoalteromonadaceae</taxon>
        <taxon>Pseudoalteromonas</taxon>
    </lineage>
</organism>
<feature type="chain" id="PRO_5046553110" evidence="1">
    <location>
        <begin position="21"/>
        <end position="647"/>
    </location>
</feature>
<protein>
    <submittedName>
        <fullName evidence="3">TonB-dependent receptor</fullName>
    </submittedName>
</protein>
<reference evidence="3 4" key="1">
    <citation type="submission" date="2024-03" db="EMBL/GenBank/DDBJ databases">
        <title>Community enrichment and isolation of bacterial strains for fucoidan degradation.</title>
        <authorList>
            <person name="Sichert A."/>
        </authorList>
    </citation>
    <scope>NUCLEOTIDE SEQUENCE [LARGE SCALE GENOMIC DNA]</scope>
    <source>
        <strain evidence="3 4">AS81</strain>
    </source>
</reference>
<dbReference type="Proteomes" id="UP001388366">
    <property type="component" value="Unassembled WGS sequence"/>
</dbReference>
<accession>A0ABU9U677</accession>
<evidence type="ECO:0000313" key="3">
    <source>
        <dbReference type="EMBL" id="MEM5552542.1"/>
    </source>
</evidence>
<dbReference type="SUPFAM" id="SSF56935">
    <property type="entry name" value="Porins"/>
    <property type="match status" value="1"/>
</dbReference>
<sequence length="647" mass="73200">MLSKLRVVAPLFLSITCCFSSLTYAEKRERYDPSFFTVYSVQTAFDMVNRLPGFKVDLGKSVRGFSGGAGNILIDGARLSAKSGGLKEALLRIPAQQVAYIEINRSASGVGDAPGKAMVANIVRVPQLQAGQYSITLSKAGQDVLFPEAQISYVTQLGQWQSNFKGDIKFKDIPSQSEYELTSQAGRHLNNATEVKKESLNEIFISGDASRQQQDEQQQFTFRVGKSQYRPQLQRTTTTLNSIEVLHNDRDSVYHTAEAGFNWSLPVANWRLKHLGIVNFTHWTVDRQTEAFIDTMPRYENYDFQRNKWESIYRGTAQKKHTKSSQELGVELTYNYANNNTRYLKTQNNVQQVVQLPAANVEIKEQRAEVFYNHAWQLDSTTGFNAGIALEHSSIEVKGDASNQDDYLFIKPSLAYSHQLTPKWQGQVQFNRVVNQLSFKLFAAQSNAEANRQQAGNPALKPDSYYRLSVDSNYQLSDKNVIKMTLFGQWHQDGLEYQILPSGAEGIANGGNARVMGINLDVSLGLDFVLPNGVMDIEFTTQKSSYSDPITLTDRAINQQQRPTLKAQIRQDIIAHDFSWGVNYIGKNTRQNYYVSEYVELKEQEDFDAFIEYKGFGSSVITFTVSQLNRAQSMQYRHFYSPNRSGF</sequence>
<feature type="domain" description="TonB-dependent receptor-like beta-barrel" evidence="2">
    <location>
        <begin position="220"/>
        <end position="613"/>
    </location>
</feature>
<keyword evidence="4" id="KW-1185">Reference proteome</keyword>
<evidence type="ECO:0000313" key="4">
    <source>
        <dbReference type="Proteomes" id="UP001388366"/>
    </source>
</evidence>
<keyword evidence="1" id="KW-0732">Signal</keyword>
<dbReference type="EMBL" id="JBBMQU010000041">
    <property type="protein sequence ID" value="MEM5552542.1"/>
    <property type="molecule type" value="Genomic_DNA"/>
</dbReference>